<dbReference type="SUPFAM" id="SSF52833">
    <property type="entry name" value="Thioredoxin-like"/>
    <property type="match status" value="1"/>
</dbReference>
<dbReference type="Proteomes" id="UP000184462">
    <property type="component" value="Unassembled WGS sequence"/>
</dbReference>
<gene>
    <name evidence="1" type="ORF">SAMN05444278_10955</name>
</gene>
<evidence type="ECO:0000313" key="1">
    <source>
        <dbReference type="EMBL" id="SHE94032.1"/>
    </source>
</evidence>
<keyword evidence="2" id="KW-1185">Reference proteome</keyword>
<dbReference type="OrthoDB" id="6120799at2"/>
<dbReference type="EMBL" id="FQTW01000009">
    <property type="protein sequence ID" value="SHE94032.1"/>
    <property type="molecule type" value="Genomic_DNA"/>
</dbReference>
<proteinExistence type="predicted"/>
<reference evidence="1 2" key="1">
    <citation type="submission" date="2016-11" db="EMBL/GenBank/DDBJ databases">
        <authorList>
            <person name="Jaros S."/>
            <person name="Januszkiewicz K."/>
            <person name="Wedrychowicz H."/>
        </authorList>
    </citation>
    <scope>NUCLEOTIDE SEQUENCE [LARGE SCALE GENOMIC DNA]</scope>
    <source>
        <strain evidence="1 2">DSM 25661</strain>
    </source>
</reference>
<protein>
    <submittedName>
        <fullName evidence="1">Thioredoxin</fullName>
    </submittedName>
</protein>
<dbReference type="InterPro" id="IPR036249">
    <property type="entry name" value="Thioredoxin-like_sf"/>
</dbReference>
<name>A0A1M4XLG6_9FLAO</name>
<sequence length="203" mass="23256">MESKLSIIKQYLSDAMSYSDYKNLVKQLLDEGKATGHNQSEMYLNYSKLGFSRMKRWEKTFKLDQEQIQAIKSVSTPQTWLVISEGWCGDAAPALPIMKKIAEINKNIDFKVILRDDFPEVIETFLTNGGKSIPKLVSFNLEKEALYFTWGPRPSTATQMVEDEKKKEGQLSAEFKEKLQYWYNTDKGKTTASDLIDLLKSTA</sequence>
<dbReference type="STRING" id="1155689.SAMN05444278_10955"/>
<dbReference type="AlphaFoldDB" id="A0A1M4XLG6"/>
<dbReference type="Pfam" id="PF14595">
    <property type="entry name" value="Thioredoxin_9"/>
    <property type="match status" value="1"/>
</dbReference>
<accession>A0A1M4XLG6</accession>
<organism evidence="1 2">
    <name type="scientific">Psychroflexus salarius</name>
    <dbReference type="NCBI Taxonomy" id="1155689"/>
    <lineage>
        <taxon>Bacteria</taxon>
        <taxon>Pseudomonadati</taxon>
        <taxon>Bacteroidota</taxon>
        <taxon>Flavobacteriia</taxon>
        <taxon>Flavobacteriales</taxon>
        <taxon>Flavobacteriaceae</taxon>
        <taxon>Psychroflexus</taxon>
    </lineage>
</organism>
<dbReference type="Gene3D" id="3.40.30.10">
    <property type="entry name" value="Glutaredoxin"/>
    <property type="match status" value="1"/>
</dbReference>
<evidence type="ECO:0000313" key="2">
    <source>
        <dbReference type="Proteomes" id="UP000184462"/>
    </source>
</evidence>
<dbReference type="RefSeq" id="WP_073193525.1">
    <property type="nucleotide sequence ID" value="NZ_FQTW01000009.1"/>
</dbReference>